<organism evidence="1 2">
    <name type="scientific">Porites lobata</name>
    <dbReference type="NCBI Taxonomy" id="104759"/>
    <lineage>
        <taxon>Eukaryota</taxon>
        <taxon>Metazoa</taxon>
        <taxon>Cnidaria</taxon>
        <taxon>Anthozoa</taxon>
        <taxon>Hexacorallia</taxon>
        <taxon>Scleractinia</taxon>
        <taxon>Fungiina</taxon>
        <taxon>Poritidae</taxon>
        <taxon>Porites</taxon>
    </lineage>
</organism>
<protein>
    <submittedName>
        <fullName evidence="1">Uncharacterized protein</fullName>
    </submittedName>
</protein>
<evidence type="ECO:0000313" key="1">
    <source>
        <dbReference type="EMBL" id="CAH3183942.1"/>
    </source>
</evidence>
<evidence type="ECO:0000313" key="2">
    <source>
        <dbReference type="Proteomes" id="UP001159405"/>
    </source>
</evidence>
<dbReference type="Proteomes" id="UP001159405">
    <property type="component" value="Unassembled WGS sequence"/>
</dbReference>
<keyword evidence="2" id="KW-1185">Reference proteome</keyword>
<accession>A0ABN8S1B6</accession>
<gene>
    <name evidence="1" type="ORF">PLOB_00029572</name>
</gene>
<name>A0ABN8S1B6_9CNID</name>
<sequence length="83" mass="9383">MQLYKSGNLKKLEVAELNKYIFRHNLSRRKMSKSEKLNLLSARISKGLCERILTLCAAETALATEDSDTHMVSESNEVVKPNS</sequence>
<comment type="caution">
    <text evidence="1">The sequence shown here is derived from an EMBL/GenBank/DDBJ whole genome shotgun (WGS) entry which is preliminary data.</text>
</comment>
<proteinExistence type="predicted"/>
<reference evidence="1 2" key="1">
    <citation type="submission" date="2022-05" db="EMBL/GenBank/DDBJ databases">
        <authorList>
            <consortium name="Genoscope - CEA"/>
            <person name="William W."/>
        </authorList>
    </citation>
    <scope>NUCLEOTIDE SEQUENCE [LARGE SCALE GENOMIC DNA]</scope>
</reference>
<dbReference type="EMBL" id="CALNXK010000370">
    <property type="protein sequence ID" value="CAH3183942.1"/>
    <property type="molecule type" value="Genomic_DNA"/>
</dbReference>